<sequence>MDGIEGIERGGHYVPFAQPTTTQPTAQAPTAQSAPPLVLDLSNHLLTALGGSVETSIILHYLYASVALPIKDWGEHASREIEELNSRLYLNTTTTSPDHTQLQPTTLSDCVSSISSRYLTSSPPMSSVRFVSFLASHLSSSLLSSPLLSLLLSTEPVRRRDYVAYVASRGAVDGGAQGGGKWTGKAERTTLSYLMLGDAMGGLDRDGEEGRGVNKCKRKFLEAHLCQREGGGQDDCEHDDSDGVDDDAWAMQTYRGGGLTWLFKNCVSLNRVAVAMLSSACRSRVSRHRDLPASLSTQGVWARLKSELVRSLDNAAAQSPESFDLVPPLLYVTSHLTSSPPLDQDLTASLSILLQNYAITYLVPHLPSTLPTLTMVVTTLSNTGVIWDASSFLVYSSSLIPPFPQTESAYSYITAITSEYTRLVGTSAFNRPEHEVMNALVPWNKGVRQKAWRDNGEGGRDEVTEWTAEAVRRGEEGLVDEITMENVKGGEWGFLF</sequence>
<protein>
    <submittedName>
        <fullName evidence="2">Uncharacterized protein</fullName>
    </submittedName>
</protein>
<name>A0A9W7GM07_9STRA</name>
<reference evidence="3" key="1">
    <citation type="journal article" date="2023" name="Commun. Biol.">
        <title>Genome analysis of Parmales, the sister group of diatoms, reveals the evolutionary specialization of diatoms from phago-mixotrophs to photoautotrophs.</title>
        <authorList>
            <person name="Ban H."/>
            <person name="Sato S."/>
            <person name="Yoshikawa S."/>
            <person name="Yamada K."/>
            <person name="Nakamura Y."/>
            <person name="Ichinomiya M."/>
            <person name="Sato N."/>
            <person name="Blanc-Mathieu R."/>
            <person name="Endo H."/>
            <person name="Kuwata A."/>
            <person name="Ogata H."/>
        </authorList>
    </citation>
    <scope>NUCLEOTIDE SEQUENCE [LARGE SCALE GENOMIC DNA]</scope>
</reference>
<evidence type="ECO:0000256" key="1">
    <source>
        <dbReference type="SAM" id="MobiDB-lite"/>
    </source>
</evidence>
<dbReference type="Proteomes" id="UP001165065">
    <property type="component" value="Unassembled WGS sequence"/>
</dbReference>
<proteinExistence type="predicted"/>
<feature type="compositionally biased region" description="Low complexity" evidence="1">
    <location>
        <begin position="17"/>
        <end position="31"/>
    </location>
</feature>
<keyword evidence="3" id="KW-1185">Reference proteome</keyword>
<dbReference type="AlphaFoldDB" id="A0A9W7GM07"/>
<organism evidence="2 3">
    <name type="scientific">Triparma columacea</name>
    <dbReference type="NCBI Taxonomy" id="722753"/>
    <lineage>
        <taxon>Eukaryota</taxon>
        <taxon>Sar</taxon>
        <taxon>Stramenopiles</taxon>
        <taxon>Ochrophyta</taxon>
        <taxon>Bolidophyceae</taxon>
        <taxon>Parmales</taxon>
        <taxon>Triparmaceae</taxon>
        <taxon>Triparma</taxon>
    </lineage>
</organism>
<accession>A0A9W7GM07</accession>
<gene>
    <name evidence="2" type="ORF">TrCOL_g11195</name>
</gene>
<feature type="compositionally biased region" description="Basic and acidic residues" evidence="1">
    <location>
        <begin position="1"/>
        <end position="11"/>
    </location>
</feature>
<evidence type="ECO:0000313" key="3">
    <source>
        <dbReference type="Proteomes" id="UP001165065"/>
    </source>
</evidence>
<evidence type="ECO:0000313" key="2">
    <source>
        <dbReference type="EMBL" id="GMI46412.1"/>
    </source>
</evidence>
<feature type="region of interest" description="Disordered" evidence="1">
    <location>
        <begin position="1"/>
        <end position="31"/>
    </location>
</feature>
<comment type="caution">
    <text evidence="2">The sequence shown here is derived from an EMBL/GenBank/DDBJ whole genome shotgun (WGS) entry which is preliminary data.</text>
</comment>
<dbReference type="EMBL" id="BRYA01000296">
    <property type="protein sequence ID" value="GMI46412.1"/>
    <property type="molecule type" value="Genomic_DNA"/>
</dbReference>